<protein>
    <submittedName>
        <fullName evidence="2">Uncharacterized protein</fullName>
    </submittedName>
</protein>
<sequence length="97" mass="10917">MSLNRNATYRCRGQIEMALNQHNSTLFNGKKLRVRNDDDSTTILHSSTAKDRPLMMLQLISSTDGSGGPAWEKLNVLLNSLTIRPYIRIGKSQISQQ</sequence>
<proteinExistence type="predicted"/>
<accession>A0A915JPC8</accession>
<organism evidence="1 2">
    <name type="scientific">Romanomermis culicivorax</name>
    <name type="common">Nematode worm</name>
    <dbReference type="NCBI Taxonomy" id="13658"/>
    <lineage>
        <taxon>Eukaryota</taxon>
        <taxon>Metazoa</taxon>
        <taxon>Ecdysozoa</taxon>
        <taxon>Nematoda</taxon>
        <taxon>Enoplea</taxon>
        <taxon>Dorylaimia</taxon>
        <taxon>Mermithida</taxon>
        <taxon>Mermithoidea</taxon>
        <taxon>Mermithidae</taxon>
        <taxon>Romanomermis</taxon>
    </lineage>
</organism>
<dbReference type="WBParaSite" id="nRc.2.0.1.t27942-RA">
    <property type="protein sequence ID" value="nRc.2.0.1.t27942-RA"/>
    <property type="gene ID" value="nRc.2.0.1.g27942"/>
</dbReference>
<keyword evidence="1" id="KW-1185">Reference proteome</keyword>
<name>A0A915JPC8_ROMCU</name>
<evidence type="ECO:0000313" key="2">
    <source>
        <dbReference type="WBParaSite" id="nRc.2.0.1.t27942-RA"/>
    </source>
</evidence>
<evidence type="ECO:0000313" key="1">
    <source>
        <dbReference type="Proteomes" id="UP000887565"/>
    </source>
</evidence>
<dbReference type="Proteomes" id="UP000887565">
    <property type="component" value="Unplaced"/>
</dbReference>
<dbReference type="AlphaFoldDB" id="A0A915JPC8"/>
<reference evidence="2" key="1">
    <citation type="submission" date="2022-11" db="UniProtKB">
        <authorList>
            <consortium name="WormBaseParasite"/>
        </authorList>
    </citation>
    <scope>IDENTIFICATION</scope>
</reference>